<name>A0ABN7Z6N0_9BURK</name>
<reference evidence="7 8" key="1">
    <citation type="submission" date="2021-08" db="EMBL/GenBank/DDBJ databases">
        <authorList>
            <person name="Peeters C."/>
        </authorList>
    </citation>
    <scope>NUCLEOTIDE SEQUENCE [LARGE SCALE GENOMIC DNA]</scope>
    <source>
        <strain evidence="7 8">LMG 21510</strain>
    </source>
</reference>
<dbReference type="PANTHER" id="PTHR30118">
    <property type="entry name" value="HTH-TYPE TRANSCRIPTIONAL REGULATOR LEUO-RELATED"/>
    <property type="match status" value="1"/>
</dbReference>
<dbReference type="InterPro" id="IPR036390">
    <property type="entry name" value="WH_DNA-bd_sf"/>
</dbReference>
<evidence type="ECO:0000256" key="5">
    <source>
        <dbReference type="SAM" id="MobiDB-lite"/>
    </source>
</evidence>
<comment type="similarity">
    <text evidence="1">Belongs to the LysR transcriptional regulatory family.</text>
</comment>
<keyword evidence="2" id="KW-0805">Transcription regulation</keyword>
<proteinExistence type="inferred from homology"/>
<feature type="domain" description="HTH lysR-type" evidence="6">
    <location>
        <begin position="4"/>
        <end position="61"/>
    </location>
</feature>
<dbReference type="Gene3D" id="1.10.10.10">
    <property type="entry name" value="Winged helix-like DNA-binding domain superfamily/Winged helix DNA-binding domain"/>
    <property type="match status" value="1"/>
</dbReference>
<dbReference type="PANTHER" id="PTHR30118:SF15">
    <property type="entry name" value="TRANSCRIPTIONAL REGULATORY PROTEIN"/>
    <property type="match status" value="1"/>
</dbReference>
<feature type="region of interest" description="Disordered" evidence="5">
    <location>
        <begin position="108"/>
        <end position="133"/>
    </location>
</feature>
<dbReference type="EMBL" id="CAJZAH010000004">
    <property type="protein sequence ID" value="CAG9179950.1"/>
    <property type="molecule type" value="Genomic_DNA"/>
</dbReference>
<dbReference type="InterPro" id="IPR036388">
    <property type="entry name" value="WH-like_DNA-bd_sf"/>
</dbReference>
<dbReference type="InterPro" id="IPR000847">
    <property type="entry name" value="LysR_HTH_N"/>
</dbReference>
<evidence type="ECO:0000256" key="3">
    <source>
        <dbReference type="ARBA" id="ARBA00023125"/>
    </source>
</evidence>
<evidence type="ECO:0000313" key="8">
    <source>
        <dbReference type="Proteomes" id="UP000721236"/>
    </source>
</evidence>
<organism evidence="7 8">
    <name type="scientific">Cupriavidus respiraculi</name>
    <dbReference type="NCBI Taxonomy" id="195930"/>
    <lineage>
        <taxon>Bacteria</taxon>
        <taxon>Pseudomonadati</taxon>
        <taxon>Pseudomonadota</taxon>
        <taxon>Betaproteobacteria</taxon>
        <taxon>Burkholderiales</taxon>
        <taxon>Burkholderiaceae</taxon>
        <taxon>Cupriavidus</taxon>
    </lineage>
</organism>
<dbReference type="Proteomes" id="UP000721236">
    <property type="component" value="Unassembled WGS sequence"/>
</dbReference>
<evidence type="ECO:0000256" key="1">
    <source>
        <dbReference type="ARBA" id="ARBA00009437"/>
    </source>
</evidence>
<sequence>MRHVSTKLLGVFVLLMEYRDLHAVAVRTQGRVPTVAYGLARLREITGDPLFVKRNGMLEPTPHALRMEPTARQILAQWANLTRPGGAAATTEAALDIDSIALHRASKSIAADAPRPPGDSLAHRDRHRLGEVR</sequence>
<accession>A0ABN7Z6N0</accession>
<keyword evidence="3" id="KW-0238">DNA-binding</keyword>
<keyword evidence="8" id="KW-1185">Reference proteome</keyword>
<evidence type="ECO:0000256" key="4">
    <source>
        <dbReference type="ARBA" id="ARBA00023163"/>
    </source>
</evidence>
<comment type="caution">
    <text evidence="7">The sequence shown here is derived from an EMBL/GenBank/DDBJ whole genome shotgun (WGS) entry which is preliminary data.</text>
</comment>
<keyword evidence="4" id="KW-0804">Transcription</keyword>
<protein>
    <recommendedName>
        <fullName evidence="6">HTH lysR-type domain-containing protein</fullName>
    </recommendedName>
</protein>
<dbReference type="InterPro" id="IPR050389">
    <property type="entry name" value="LysR-type_TF"/>
</dbReference>
<gene>
    <name evidence="7" type="ORF">LMG21510_03943</name>
</gene>
<evidence type="ECO:0000259" key="6">
    <source>
        <dbReference type="PROSITE" id="PS50931"/>
    </source>
</evidence>
<evidence type="ECO:0000313" key="7">
    <source>
        <dbReference type="EMBL" id="CAG9179950.1"/>
    </source>
</evidence>
<evidence type="ECO:0000256" key="2">
    <source>
        <dbReference type="ARBA" id="ARBA00023015"/>
    </source>
</evidence>
<dbReference type="PROSITE" id="PS50931">
    <property type="entry name" value="HTH_LYSR"/>
    <property type="match status" value="1"/>
</dbReference>
<dbReference type="SUPFAM" id="SSF46785">
    <property type="entry name" value="Winged helix' DNA-binding domain"/>
    <property type="match status" value="1"/>
</dbReference>